<evidence type="ECO:0000256" key="1">
    <source>
        <dbReference type="ARBA" id="ARBA00004776"/>
    </source>
</evidence>
<keyword evidence="3" id="KW-0328">Glycosyltransferase</keyword>
<gene>
    <name evidence="5" type="ORF">B5808_12780</name>
</gene>
<evidence type="ECO:0000256" key="4">
    <source>
        <dbReference type="ARBA" id="ARBA00022679"/>
    </source>
</evidence>
<dbReference type="GO" id="GO:0016757">
    <property type="term" value="F:glycosyltransferase activity"/>
    <property type="evidence" value="ECO:0007669"/>
    <property type="project" value="UniProtKB-KW"/>
</dbReference>
<evidence type="ECO:0000313" key="5">
    <source>
        <dbReference type="EMBL" id="ARJ06001.1"/>
    </source>
</evidence>
<accession>A0A1X9LPX9</accession>
<dbReference type="Pfam" id="PF13641">
    <property type="entry name" value="Glyco_tranf_2_3"/>
    <property type="match status" value="1"/>
</dbReference>
<dbReference type="RefSeq" id="WP_085020139.1">
    <property type="nucleotide sequence ID" value="NZ_BMHD01000001.1"/>
</dbReference>
<dbReference type="InterPro" id="IPR029044">
    <property type="entry name" value="Nucleotide-diphossugar_trans"/>
</dbReference>
<comment type="similarity">
    <text evidence="2">Belongs to the glycosyltransferase 2 family.</text>
</comment>
<proteinExistence type="inferred from homology"/>
<dbReference type="EMBL" id="CP020715">
    <property type="protein sequence ID" value="ARJ06001.1"/>
    <property type="molecule type" value="Genomic_DNA"/>
</dbReference>
<keyword evidence="4" id="KW-0808">Transferase</keyword>
<dbReference type="Gene3D" id="3.90.550.10">
    <property type="entry name" value="Spore Coat Polysaccharide Biosynthesis Protein SpsA, Chain A"/>
    <property type="match status" value="1"/>
</dbReference>
<dbReference type="PANTHER" id="PTHR43179:SF12">
    <property type="entry name" value="GALACTOFURANOSYLTRANSFERASE GLFT2"/>
    <property type="match status" value="1"/>
</dbReference>
<evidence type="ECO:0000256" key="2">
    <source>
        <dbReference type="ARBA" id="ARBA00006739"/>
    </source>
</evidence>
<organism evidence="5 6">
    <name type="scientific">Cnuibacter physcomitrellae</name>
    <dbReference type="NCBI Taxonomy" id="1619308"/>
    <lineage>
        <taxon>Bacteria</taxon>
        <taxon>Bacillati</taxon>
        <taxon>Actinomycetota</taxon>
        <taxon>Actinomycetes</taxon>
        <taxon>Micrococcales</taxon>
        <taxon>Microbacteriaceae</taxon>
        <taxon>Cnuibacter</taxon>
    </lineage>
</organism>
<reference evidence="5 6" key="1">
    <citation type="submission" date="2017-04" db="EMBL/GenBank/DDBJ databases">
        <authorList>
            <person name="Afonso C.L."/>
            <person name="Miller P.J."/>
            <person name="Scott M.A."/>
            <person name="Spackman E."/>
            <person name="Goraichik I."/>
            <person name="Dimitrov K.M."/>
            <person name="Suarez D.L."/>
            <person name="Swayne D.E."/>
        </authorList>
    </citation>
    <scope>NUCLEOTIDE SEQUENCE [LARGE SCALE GENOMIC DNA]</scope>
    <source>
        <strain evidence="6">XA(T)</strain>
    </source>
</reference>
<dbReference type="PANTHER" id="PTHR43179">
    <property type="entry name" value="RHAMNOSYLTRANSFERASE WBBL"/>
    <property type="match status" value="1"/>
</dbReference>
<comment type="pathway">
    <text evidence="1">Cell wall biogenesis; cell wall polysaccharide biosynthesis.</text>
</comment>
<dbReference type="SUPFAM" id="SSF53448">
    <property type="entry name" value="Nucleotide-diphospho-sugar transferases"/>
    <property type="match status" value="1"/>
</dbReference>
<keyword evidence="6" id="KW-1185">Reference proteome</keyword>
<dbReference type="AlphaFoldDB" id="A0A1X9LPX9"/>
<name>A0A1X9LPX9_9MICO</name>
<dbReference type="KEGG" id="cphy:B5808_12780"/>
<dbReference type="Proteomes" id="UP000192775">
    <property type="component" value="Chromosome"/>
</dbReference>
<evidence type="ECO:0000256" key="3">
    <source>
        <dbReference type="ARBA" id="ARBA00022676"/>
    </source>
</evidence>
<protein>
    <submittedName>
        <fullName evidence="5">Uncharacterized protein</fullName>
    </submittedName>
</protein>
<sequence>MEGLRVRAVVVNWRRPDLTSAAVASLERQTGLDGVDFGIVVVDNGSGDGSAETLQARHPSAAHVANETNRGFGAAVNSAIRSHPADAYVLLNNDAVADPGFVAALLRGLREPDVGAVTARILLADPYSPVPASAPDTPRTVVDAAGTRWAPDAAGAVLVNSTGNEVTASGNGRDRDWLTPASDARGSDDVFGFSGGGAAIRGAALDEVGLFLESLFMYYEDTELSWRLRRRGWRITYAADAESRHAHAASSGTGSELFRFWNERNRVVVAVRHAPLRVWATALVRTTAKAAAATLRSPRSAEARRRRRSLSAAVRALPGAWAARRRVDRSATVSRAAVAQWLVPDRAKPPAGTPPTRLKSR</sequence>
<dbReference type="CDD" id="cd04186">
    <property type="entry name" value="GT_2_like_c"/>
    <property type="match status" value="1"/>
</dbReference>
<evidence type="ECO:0000313" key="6">
    <source>
        <dbReference type="Proteomes" id="UP000192775"/>
    </source>
</evidence>
<dbReference type="STRING" id="1619308.B5808_12780"/>